<dbReference type="AlphaFoldDB" id="A0AAQ3K0X8"/>
<name>A0AAQ3K0X8_9LILI</name>
<keyword evidence="3" id="KW-1185">Reference proteome</keyword>
<accession>A0AAQ3K0X8</accession>
<gene>
    <name evidence="2" type="ORF">Cni_G08423</name>
</gene>
<reference evidence="2 3" key="1">
    <citation type="submission" date="2023-10" db="EMBL/GenBank/DDBJ databases">
        <title>Chromosome-scale genome assembly provides insights into flower coloration mechanisms of Canna indica.</title>
        <authorList>
            <person name="Li C."/>
        </authorList>
    </citation>
    <scope>NUCLEOTIDE SEQUENCE [LARGE SCALE GENOMIC DNA]</scope>
    <source>
        <tissue evidence="2">Flower</tissue>
    </source>
</reference>
<dbReference type="PANTHER" id="PTHR10953">
    <property type="entry name" value="UBIQUITIN-ACTIVATING ENZYME E1"/>
    <property type="match status" value="1"/>
</dbReference>
<dbReference type="Gene3D" id="3.40.50.720">
    <property type="entry name" value="NAD(P)-binding Rossmann-like Domain"/>
    <property type="match status" value="1"/>
</dbReference>
<dbReference type="PANTHER" id="PTHR10953:SF29">
    <property type="entry name" value="NEDD8-ACTIVATING ENZYME E1 REGULATORY SUBUNIT"/>
    <property type="match status" value="1"/>
</dbReference>
<dbReference type="EMBL" id="CP136891">
    <property type="protein sequence ID" value="WOK99711.1"/>
    <property type="molecule type" value="Genomic_DNA"/>
</dbReference>
<proteinExistence type="predicted"/>
<dbReference type="GO" id="GO:0005737">
    <property type="term" value="C:cytoplasm"/>
    <property type="evidence" value="ECO:0007669"/>
    <property type="project" value="TreeGrafter"/>
</dbReference>
<evidence type="ECO:0000313" key="3">
    <source>
        <dbReference type="Proteomes" id="UP001327560"/>
    </source>
</evidence>
<feature type="domain" description="THIF-type NAD/FAD binding fold" evidence="1">
    <location>
        <begin position="11"/>
        <end position="124"/>
    </location>
</feature>
<dbReference type="GO" id="GO:0019781">
    <property type="term" value="F:NEDD8 activating enzyme activity"/>
    <property type="evidence" value="ECO:0007669"/>
    <property type="project" value="TreeGrafter"/>
</dbReference>
<dbReference type="Proteomes" id="UP001327560">
    <property type="component" value="Chromosome 2"/>
</dbReference>
<protein>
    <submittedName>
        <fullName evidence="2">NEDD8-activating enzyme E1 regulatory subunit AXR1</fullName>
    </submittedName>
</protein>
<organism evidence="2 3">
    <name type="scientific">Canna indica</name>
    <name type="common">Indian-shot</name>
    <dbReference type="NCBI Taxonomy" id="4628"/>
    <lineage>
        <taxon>Eukaryota</taxon>
        <taxon>Viridiplantae</taxon>
        <taxon>Streptophyta</taxon>
        <taxon>Embryophyta</taxon>
        <taxon>Tracheophyta</taxon>
        <taxon>Spermatophyta</taxon>
        <taxon>Magnoliopsida</taxon>
        <taxon>Liliopsida</taxon>
        <taxon>Zingiberales</taxon>
        <taxon>Cannaceae</taxon>
        <taxon>Canna</taxon>
    </lineage>
</organism>
<dbReference type="InterPro" id="IPR000594">
    <property type="entry name" value="ThiF_NAD_FAD-bd"/>
</dbReference>
<dbReference type="InterPro" id="IPR045886">
    <property type="entry name" value="ThiF/MoeB/HesA"/>
</dbReference>
<evidence type="ECO:0000259" key="1">
    <source>
        <dbReference type="Pfam" id="PF00899"/>
    </source>
</evidence>
<dbReference type="SUPFAM" id="SSF69572">
    <property type="entry name" value="Activating enzymes of the ubiquitin-like proteins"/>
    <property type="match status" value="1"/>
</dbReference>
<dbReference type="InterPro" id="IPR035985">
    <property type="entry name" value="Ubiquitin-activating_enz"/>
</dbReference>
<dbReference type="Pfam" id="PF00899">
    <property type="entry name" value="ThiF"/>
    <property type="match status" value="1"/>
</dbReference>
<dbReference type="GO" id="GO:0045116">
    <property type="term" value="P:protein neddylation"/>
    <property type="evidence" value="ECO:0007669"/>
    <property type="project" value="TreeGrafter"/>
</dbReference>
<evidence type="ECO:0000313" key="2">
    <source>
        <dbReference type="EMBL" id="WOK99711.1"/>
    </source>
</evidence>
<sequence length="168" mass="18602">MAVAETKKTKYDRQLRIWGEQGQSALENANICLLNCGPTGSEALKNLVLGGIGSITVDGSKVEIYDLGNNFLLDEDSLGQSKAKCVCSFLQELNDAVKAKFVEEAPEHLIEKNPSFFAEFPLVIATQLPRLHSYTTGLKQSSVPVWMTRSMLMLNTSLVMFDHMHHAE</sequence>